<dbReference type="GeneID" id="25259347"/>
<dbReference type="RefSeq" id="XP_013238217.1">
    <property type="nucleotide sequence ID" value="XM_013382763.1"/>
</dbReference>
<dbReference type="SMART" id="SM00320">
    <property type="entry name" value="WD40"/>
    <property type="match status" value="3"/>
</dbReference>
<dbReference type="OrthoDB" id="1284551at2759"/>
<dbReference type="Pfam" id="PF00400">
    <property type="entry name" value="WD40"/>
    <property type="match status" value="2"/>
</dbReference>
<name>A0A098VS19_9MICR</name>
<reference evidence="4 5" key="1">
    <citation type="submission" date="2014-04" db="EMBL/GenBank/DDBJ databases">
        <title>A new species of microsporidia sheds light on the evolution of extreme parasitism.</title>
        <authorList>
            <person name="Haag K.L."/>
            <person name="James T.Y."/>
            <person name="Larsson R."/>
            <person name="Schaer T.M."/>
            <person name="Refardt D."/>
            <person name="Pombert J.-F."/>
            <person name="Ebert D."/>
        </authorList>
    </citation>
    <scope>NUCLEOTIDE SEQUENCE [LARGE SCALE GENOMIC DNA]</scope>
    <source>
        <strain evidence="4 5">UGP3</strain>
        <tissue evidence="4">Spores</tissue>
    </source>
</reference>
<feature type="repeat" description="WD" evidence="3">
    <location>
        <begin position="217"/>
        <end position="253"/>
    </location>
</feature>
<dbReference type="Gene3D" id="2.130.10.10">
    <property type="entry name" value="YVTN repeat-like/Quinoprotein amine dehydrogenase"/>
    <property type="match status" value="1"/>
</dbReference>
<dbReference type="PROSITE" id="PS50082">
    <property type="entry name" value="WD_REPEATS_2"/>
    <property type="match status" value="2"/>
</dbReference>
<dbReference type="PROSITE" id="PS00678">
    <property type="entry name" value="WD_REPEATS_1"/>
    <property type="match status" value="1"/>
</dbReference>
<dbReference type="HOGENOM" id="CLU_921619_0_0_1"/>
<evidence type="ECO:0000313" key="5">
    <source>
        <dbReference type="Proteomes" id="UP000029725"/>
    </source>
</evidence>
<dbReference type="Proteomes" id="UP000029725">
    <property type="component" value="Unassembled WGS sequence"/>
</dbReference>
<dbReference type="InterPro" id="IPR045159">
    <property type="entry name" value="DCAF7-like"/>
</dbReference>
<dbReference type="AlphaFoldDB" id="A0A098VS19"/>
<dbReference type="PROSITE" id="PS50294">
    <property type="entry name" value="WD_REPEATS_REGION"/>
    <property type="match status" value="2"/>
</dbReference>
<evidence type="ECO:0000256" key="1">
    <source>
        <dbReference type="ARBA" id="ARBA00022574"/>
    </source>
</evidence>
<comment type="caution">
    <text evidence="4">The sequence shown here is derived from an EMBL/GenBank/DDBJ whole genome shotgun (WGS) entry which is preliminary data.</text>
</comment>
<evidence type="ECO:0000256" key="2">
    <source>
        <dbReference type="ARBA" id="ARBA00022737"/>
    </source>
</evidence>
<evidence type="ECO:0000256" key="3">
    <source>
        <dbReference type="PROSITE-ProRule" id="PRU00221"/>
    </source>
</evidence>
<dbReference type="SUPFAM" id="SSF50978">
    <property type="entry name" value="WD40 repeat-like"/>
    <property type="match status" value="1"/>
</dbReference>
<keyword evidence="5" id="KW-1185">Reference proteome</keyword>
<dbReference type="InterPro" id="IPR019775">
    <property type="entry name" value="WD40_repeat_CS"/>
</dbReference>
<accession>A0A098VS19</accession>
<proteinExistence type="predicted"/>
<dbReference type="PANTHER" id="PTHR19919">
    <property type="entry name" value="WD REPEAT CONTAINING PROTEIN"/>
    <property type="match status" value="1"/>
</dbReference>
<protein>
    <submittedName>
        <fullName evidence="4">Uncharacterized protein</fullName>
    </submittedName>
</protein>
<dbReference type="VEuPathDB" id="MicrosporidiaDB:DI09_27p40"/>
<keyword evidence="1 3" id="KW-0853">WD repeat</keyword>
<sequence>MITDHRCCPSSPQTQTSDHIESVYGRELGTIDLPWQPFALSVHQDTMAVGSFIQDRENFISLYNISSIQEAQKICDLKHDFPPCQLKWSSSGLLASCSQMINVYKISGDSFENPLRLCTGIANGQVKTQLIAHDKQVFDISFANSAHLFATAGGDGSIRIFDLRHLDHSTILYEESDPLLRVCWNTLDSHYLVAFGIYSQNAILLDTRVPSVPVAELDGHAGIINDICWSPRNPKLAASGADDGQLLIWDTSTCLQQTESLVEFEAYRTFSSKSEVQQISWITGSIIALSDRSSVSLVDFNL</sequence>
<dbReference type="EMBL" id="JMKJ01000199">
    <property type="protein sequence ID" value="KGG51765.1"/>
    <property type="molecule type" value="Genomic_DNA"/>
</dbReference>
<organism evidence="4 5">
    <name type="scientific">Mitosporidium daphniae</name>
    <dbReference type="NCBI Taxonomy" id="1485682"/>
    <lineage>
        <taxon>Eukaryota</taxon>
        <taxon>Fungi</taxon>
        <taxon>Fungi incertae sedis</taxon>
        <taxon>Microsporidia</taxon>
        <taxon>Mitosporidium</taxon>
    </lineage>
</organism>
<keyword evidence="2" id="KW-0677">Repeat</keyword>
<dbReference type="InterPro" id="IPR015943">
    <property type="entry name" value="WD40/YVTN_repeat-like_dom_sf"/>
</dbReference>
<evidence type="ECO:0000313" key="4">
    <source>
        <dbReference type="EMBL" id="KGG51765.1"/>
    </source>
</evidence>
<dbReference type="InterPro" id="IPR001680">
    <property type="entry name" value="WD40_rpt"/>
</dbReference>
<gene>
    <name evidence="4" type="ORF">DI09_27p40</name>
</gene>
<dbReference type="InterPro" id="IPR036322">
    <property type="entry name" value="WD40_repeat_dom_sf"/>
</dbReference>
<feature type="repeat" description="WD" evidence="3">
    <location>
        <begin position="130"/>
        <end position="164"/>
    </location>
</feature>